<dbReference type="GO" id="GO:0005576">
    <property type="term" value="C:extracellular region"/>
    <property type="evidence" value="ECO:0007669"/>
    <property type="project" value="TreeGrafter"/>
</dbReference>
<keyword evidence="2" id="KW-1185">Reference proteome</keyword>
<evidence type="ECO:0000313" key="2">
    <source>
        <dbReference type="Proteomes" id="UP001359559"/>
    </source>
</evidence>
<dbReference type="InterPro" id="IPR050542">
    <property type="entry name" value="Glycosyl_Hydrlase18_Chitinase"/>
</dbReference>
<sequence length="151" mass="16513">MANFLGGQSSSHSLGPAVLDGIDFDIRGRSNQFWGDIARFLTTPQCPFLDAWIGNALTTSLFYFVWAQFCYNPPCQYISGGIISNLENAWKQWTSSIPANKIFLGLPTSPQAAGSGFIAAELTSNVLLAIQVSAKYRGVTLWSRYYDAQSG</sequence>
<organism evidence="1 2">
    <name type="scientific">Clitoria ternatea</name>
    <name type="common">Butterfly pea</name>
    <dbReference type="NCBI Taxonomy" id="43366"/>
    <lineage>
        <taxon>Eukaryota</taxon>
        <taxon>Viridiplantae</taxon>
        <taxon>Streptophyta</taxon>
        <taxon>Embryophyta</taxon>
        <taxon>Tracheophyta</taxon>
        <taxon>Spermatophyta</taxon>
        <taxon>Magnoliopsida</taxon>
        <taxon>eudicotyledons</taxon>
        <taxon>Gunneridae</taxon>
        <taxon>Pentapetalae</taxon>
        <taxon>rosids</taxon>
        <taxon>fabids</taxon>
        <taxon>Fabales</taxon>
        <taxon>Fabaceae</taxon>
        <taxon>Papilionoideae</taxon>
        <taxon>50 kb inversion clade</taxon>
        <taxon>NPAAA clade</taxon>
        <taxon>indigoferoid/millettioid clade</taxon>
        <taxon>Phaseoleae</taxon>
        <taxon>Clitoria</taxon>
    </lineage>
</organism>
<protein>
    <submittedName>
        <fullName evidence="1">Uncharacterized protein</fullName>
    </submittedName>
</protein>
<dbReference type="PANTHER" id="PTHR45708">
    <property type="entry name" value="ENDOCHITINASE"/>
    <property type="match status" value="1"/>
</dbReference>
<dbReference type="PANTHER" id="PTHR45708:SF33">
    <property type="entry name" value="CHITINASE"/>
    <property type="match status" value="1"/>
</dbReference>
<dbReference type="SUPFAM" id="SSF51445">
    <property type="entry name" value="(Trans)glycosidases"/>
    <property type="match status" value="1"/>
</dbReference>
<reference evidence="1 2" key="1">
    <citation type="submission" date="2024-01" db="EMBL/GenBank/DDBJ databases">
        <title>The genomes of 5 underutilized Papilionoideae crops provide insights into root nodulation and disease resistance.</title>
        <authorList>
            <person name="Yuan L."/>
        </authorList>
    </citation>
    <scope>NUCLEOTIDE SEQUENCE [LARGE SCALE GENOMIC DNA]</scope>
    <source>
        <strain evidence="1">LY-2023</strain>
        <tissue evidence="1">Leaf</tissue>
    </source>
</reference>
<proteinExistence type="predicted"/>
<name>A0AAN9KK99_CLITE</name>
<dbReference type="AlphaFoldDB" id="A0AAN9KK99"/>
<dbReference type="EMBL" id="JAYKXN010000001">
    <property type="protein sequence ID" value="KAK7317996.1"/>
    <property type="molecule type" value="Genomic_DNA"/>
</dbReference>
<dbReference type="Proteomes" id="UP001359559">
    <property type="component" value="Unassembled WGS sequence"/>
</dbReference>
<accession>A0AAN9KK99</accession>
<dbReference type="Gene3D" id="3.20.20.80">
    <property type="entry name" value="Glycosidases"/>
    <property type="match status" value="1"/>
</dbReference>
<dbReference type="GO" id="GO:0004568">
    <property type="term" value="F:chitinase activity"/>
    <property type="evidence" value="ECO:0007669"/>
    <property type="project" value="TreeGrafter"/>
</dbReference>
<comment type="caution">
    <text evidence="1">The sequence shown here is derived from an EMBL/GenBank/DDBJ whole genome shotgun (WGS) entry which is preliminary data.</text>
</comment>
<dbReference type="InterPro" id="IPR017853">
    <property type="entry name" value="GH"/>
</dbReference>
<gene>
    <name evidence="1" type="ORF">RJT34_02682</name>
</gene>
<evidence type="ECO:0000313" key="1">
    <source>
        <dbReference type="EMBL" id="KAK7317996.1"/>
    </source>
</evidence>